<evidence type="ECO:0000313" key="9">
    <source>
        <dbReference type="Proteomes" id="UP000018720"/>
    </source>
</evidence>
<dbReference type="SMART" id="SM00421">
    <property type="entry name" value="HTH_LUXR"/>
    <property type="match status" value="1"/>
</dbReference>
<feature type="modified residue" description="4-aspartylphosphate" evidence="5">
    <location>
        <position position="71"/>
    </location>
</feature>
<accession>A0ABN0H6Q5</accession>
<dbReference type="CDD" id="cd17535">
    <property type="entry name" value="REC_NarL-like"/>
    <property type="match status" value="1"/>
</dbReference>
<keyword evidence="1 5" id="KW-0597">Phosphoprotein</keyword>
<dbReference type="EMBL" id="AHOM02000010">
    <property type="protein sequence ID" value="EJZ41284.1"/>
    <property type="molecule type" value="Genomic_DNA"/>
</dbReference>
<dbReference type="PRINTS" id="PR00038">
    <property type="entry name" value="HTHLUXR"/>
</dbReference>
<dbReference type="CDD" id="cd06170">
    <property type="entry name" value="LuxR_C_like"/>
    <property type="match status" value="1"/>
</dbReference>
<dbReference type="PROSITE" id="PS50043">
    <property type="entry name" value="HTH_LUXR_2"/>
    <property type="match status" value="1"/>
</dbReference>
<dbReference type="InterPro" id="IPR016032">
    <property type="entry name" value="Sig_transdc_resp-reg_C-effctor"/>
</dbReference>
<evidence type="ECO:0000259" key="6">
    <source>
        <dbReference type="PROSITE" id="PS50043"/>
    </source>
</evidence>
<gene>
    <name evidence="8" type="ORF">LEP1GSC178_1636</name>
</gene>
<dbReference type="InterPro" id="IPR058245">
    <property type="entry name" value="NreC/VraR/RcsB-like_REC"/>
</dbReference>
<dbReference type="SUPFAM" id="SSF46894">
    <property type="entry name" value="C-terminal effector domain of the bipartite response regulators"/>
    <property type="match status" value="1"/>
</dbReference>
<sequence length="229" mass="26107">MPFVLYSLKSKKMSVRTRPKIFLIDDHPIVRSGLEAEIKASGDYEYCGSAPSIKEGTKMMSFAHPDLLICDVSLQDENGIKELDSIRKKFPDMKIVFLTMHRDWSYLQEAISAGADGYILKSDSMESIMASIKKVLNRGKVFPGEIANFSYDEKHIREVAEIVKKLTKRESEILNFLSKGKLNREIAEDLKLSVRTVEAHRASIFKKLEVDNMVELTRILVQLKSLNSY</sequence>
<organism evidence="8 9">
    <name type="scientific">Leptospira licerasiae str. MMD4847</name>
    <dbReference type="NCBI Taxonomy" id="1049971"/>
    <lineage>
        <taxon>Bacteria</taxon>
        <taxon>Pseudomonadati</taxon>
        <taxon>Spirochaetota</taxon>
        <taxon>Spirochaetia</taxon>
        <taxon>Leptospirales</taxon>
        <taxon>Leptospiraceae</taxon>
        <taxon>Leptospira</taxon>
    </lineage>
</organism>
<dbReference type="InterPro" id="IPR039420">
    <property type="entry name" value="WalR-like"/>
</dbReference>
<evidence type="ECO:0000313" key="8">
    <source>
        <dbReference type="EMBL" id="EJZ41284.1"/>
    </source>
</evidence>
<keyword evidence="2" id="KW-0805">Transcription regulation</keyword>
<dbReference type="SMART" id="SM00448">
    <property type="entry name" value="REC"/>
    <property type="match status" value="1"/>
</dbReference>
<keyword evidence="4" id="KW-0804">Transcription</keyword>
<evidence type="ECO:0000256" key="1">
    <source>
        <dbReference type="ARBA" id="ARBA00022553"/>
    </source>
</evidence>
<proteinExistence type="predicted"/>
<dbReference type="InterPro" id="IPR000792">
    <property type="entry name" value="Tscrpt_reg_LuxR_C"/>
</dbReference>
<dbReference type="InterPro" id="IPR001789">
    <property type="entry name" value="Sig_transdc_resp-reg_receiver"/>
</dbReference>
<evidence type="ECO:0000256" key="2">
    <source>
        <dbReference type="ARBA" id="ARBA00023015"/>
    </source>
</evidence>
<dbReference type="InterPro" id="IPR011006">
    <property type="entry name" value="CheY-like_superfamily"/>
</dbReference>
<dbReference type="Pfam" id="PF00072">
    <property type="entry name" value="Response_reg"/>
    <property type="match status" value="1"/>
</dbReference>
<keyword evidence="9" id="KW-1185">Reference proteome</keyword>
<protein>
    <submittedName>
        <fullName evidence="8">Response regulator receiver domain protein</fullName>
    </submittedName>
</protein>
<evidence type="ECO:0000256" key="5">
    <source>
        <dbReference type="PROSITE-ProRule" id="PRU00169"/>
    </source>
</evidence>
<dbReference type="Pfam" id="PF00196">
    <property type="entry name" value="GerE"/>
    <property type="match status" value="1"/>
</dbReference>
<name>A0ABN0H6Q5_9LEPT</name>
<keyword evidence="3" id="KW-0238">DNA-binding</keyword>
<comment type="caution">
    <text evidence="8">The sequence shown here is derived from an EMBL/GenBank/DDBJ whole genome shotgun (WGS) entry which is preliminary data.</text>
</comment>
<dbReference type="SUPFAM" id="SSF52172">
    <property type="entry name" value="CheY-like"/>
    <property type="match status" value="1"/>
</dbReference>
<dbReference type="PANTHER" id="PTHR43214:SF41">
    <property type="entry name" value="NITRATE_NITRITE RESPONSE REGULATOR PROTEIN NARP"/>
    <property type="match status" value="1"/>
</dbReference>
<dbReference type="Gene3D" id="3.40.50.2300">
    <property type="match status" value="1"/>
</dbReference>
<reference evidence="8 9" key="1">
    <citation type="submission" date="2012-08" db="EMBL/GenBank/DDBJ databases">
        <authorList>
            <person name="Harkins D.M."/>
            <person name="Durkin A.S."/>
            <person name="Selengut J.D."/>
            <person name="Sanka R."/>
            <person name="DePew J."/>
            <person name="Purushe J."/>
            <person name="Matthias M.A."/>
            <person name="Vinetz J.M."/>
            <person name="Sutton G.G."/>
            <person name="Nelson W.C."/>
            <person name="Fouts D.E."/>
        </authorList>
    </citation>
    <scope>NUCLEOTIDE SEQUENCE [LARGE SCALE GENOMIC DNA]</scope>
    <source>
        <strain evidence="8 9">MMD4847</strain>
    </source>
</reference>
<dbReference type="PROSITE" id="PS50110">
    <property type="entry name" value="RESPONSE_REGULATORY"/>
    <property type="match status" value="1"/>
</dbReference>
<feature type="domain" description="HTH luxR-type" evidence="6">
    <location>
        <begin position="159"/>
        <end position="224"/>
    </location>
</feature>
<evidence type="ECO:0000259" key="7">
    <source>
        <dbReference type="PROSITE" id="PS50110"/>
    </source>
</evidence>
<feature type="domain" description="Response regulatory" evidence="7">
    <location>
        <begin position="20"/>
        <end position="136"/>
    </location>
</feature>
<dbReference type="PROSITE" id="PS00622">
    <property type="entry name" value="HTH_LUXR_1"/>
    <property type="match status" value="1"/>
</dbReference>
<dbReference type="Proteomes" id="UP000018720">
    <property type="component" value="Unassembled WGS sequence"/>
</dbReference>
<evidence type="ECO:0000256" key="4">
    <source>
        <dbReference type="ARBA" id="ARBA00023163"/>
    </source>
</evidence>
<dbReference type="PANTHER" id="PTHR43214">
    <property type="entry name" value="TWO-COMPONENT RESPONSE REGULATOR"/>
    <property type="match status" value="1"/>
</dbReference>
<evidence type="ECO:0000256" key="3">
    <source>
        <dbReference type="ARBA" id="ARBA00023125"/>
    </source>
</evidence>